<keyword evidence="6" id="KW-0902">Two-component regulatory system</keyword>
<dbReference type="GO" id="GO:0000155">
    <property type="term" value="F:phosphorelay sensor kinase activity"/>
    <property type="evidence" value="ECO:0007669"/>
    <property type="project" value="InterPro"/>
</dbReference>
<dbReference type="GO" id="GO:0004721">
    <property type="term" value="F:phosphoprotein phosphatase activity"/>
    <property type="evidence" value="ECO:0007669"/>
    <property type="project" value="TreeGrafter"/>
</dbReference>
<proteinExistence type="predicted"/>
<dbReference type="CDD" id="cd00075">
    <property type="entry name" value="HATPase"/>
    <property type="match status" value="1"/>
</dbReference>
<dbReference type="PANTHER" id="PTHR45453:SF1">
    <property type="entry name" value="PHOSPHATE REGULON SENSOR PROTEIN PHOR"/>
    <property type="match status" value="1"/>
</dbReference>
<evidence type="ECO:0000259" key="7">
    <source>
        <dbReference type="PROSITE" id="PS50109"/>
    </source>
</evidence>
<evidence type="ECO:0000256" key="6">
    <source>
        <dbReference type="ARBA" id="ARBA00023012"/>
    </source>
</evidence>
<dbReference type="InterPro" id="IPR005467">
    <property type="entry name" value="His_kinase_dom"/>
</dbReference>
<dbReference type="PANTHER" id="PTHR45453">
    <property type="entry name" value="PHOSPHATE REGULON SENSOR PROTEIN PHOR"/>
    <property type="match status" value="1"/>
</dbReference>
<dbReference type="GO" id="GO:0005886">
    <property type="term" value="C:plasma membrane"/>
    <property type="evidence" value="ECO:0007669"/>
    <property type="project" value="TreeGrafter"/>
</dbReference>
<dbReference type="CDD" id="cd00082">
    <property type="entry name" value="HisKA"/>
    <property type="match status" value="1"/>
</dbReference>
<name>A0A1G2UYF7_9BACT</name>
<dbReference type="SUPFAM" id="SSF55781">
    <property type="entry name" value="GAF domain-like"/>
    <property type="match status" value="1"/>
</dbReference>
<dbReference type="SMART" id="SM00387">
    <property type="entry name" value="HATPase_c"/>
    <property type="match status" value="1"/>
</dbReference>
<dbReference type="EMBL" id="MHWW01000022">
    <property type="protein sequence ID" value="OHB14417.1"/>
    <property type="molecule type" value="Genomic_DNA"/>
</dbReference>
<dbReference type="Pfam" id="PF02518">
    <property type="entry name" value="HATPase_c"/>
    <property type="match status" value="1"/>
</dbReference>
<dbReference type="Pfam" id="PF13185">
    <property type="entry name" value="GAF_2"/>
    <property type="match status" value="1"/>
</dbReference>
<dbReference type="AlphaFoldDB" id="A0A1G2UYF7"/>
<dbReference type="FunFam" id="3.30.565.10:FF:000006">
    <property type="entry name" value="Sensor histidine kinase WalK"/>
    <property type="match status" value="1"/>
</dbReference>
<comment type="caution">
    <text evidence="8">The sequence shown here is derived from an EMBL/GenBank/DDBJ whole genome shotgun (WGS) entry which is preliminary data.</text>
</comment>
<evidence type="ECO:0000256" key="1">
    <source>
        <dbReference type="ARBA" id="ARBA00000085"/>
    </source>
</evidence>
<dbReference type="InterPro" id="IPR003018">
    <property type="entry name" value="GAF"/>
</dbReference>
<evidence type="ECO:0000256" key="3">
    <source>
        <dbReference type="ARBA" id="ARBA00022553"/>
    </source>
</evidence>
<dbReference type="InterPro" id="IPR036097">
    <property type="entry name" value="HisK_dim/P_sf"/>
</dbReference>
<protein>
    <recommendedName>
        <fullName evidence="2">histidine kinase</fullName>
        <ecNumber evidence="2">2.7.13.3</ecNumber>
    </recommendedName>
</protein>
<dbReference type="InterPro" id="IPR003661">
    <property type="entry name" value="HisK_dim/P_dom"/>
</dbReference>
<dbReference type="GO" id="GO:0016036">
    <property type="term" value="P:cellular response to phosphate starvation"/>
    <property type="evidence" value="ECO:0007669"/>
    <property type="project" value="TreeGrafter"/>
</dbReference>
<reference evidence="8 9" key="1">
    <citation type="journal article" date="2016" name="Nat. Commun.">
        <title>Thousands of microbial genomes shed light on interconnected biogeochemical processes in an aquifer system.</title>
        <authorList>
            <person name="Anantharaman K."/>
            <person name="Brown C.T."/>
            <person name="Hug L.A."/>
            <person name="Sharon I."/>
            <person name="Castelle C.J."/>
            <person name="Probst A.J."/>
            <person name="Thomas B.C."/>
            <person name="Singh A."/>
            <person name="Wilkins M.J."/>
            <person name="Karaoz U."/>
            <person name="Brodie E.L."/>
            <person name="Williams K.H."/>
            <person name="Hubbard S.S."/>
            <person name="Banfield J.F."/>
        </authorList>
    </citation>
    <scope>NUCLEOTIDE SEQUENCE [LARGE SCALE GENOMIC DNA]</scope>
</reference>
<accession>A0A1G2UYF7</accession>
<evidence type="ECO:0000313" key="9">
    <source>
        <dbReference type="Proteomes" id="UP000177697"/>
    </source>
</evidence>
<keyword evidence="5" id="KW-0418">Kinase</keyword>
<keyword evidence="4" id="KW-0808">Transferase</keyword>
<dbReference type="Gene3D" id="1.10.287.130">
    <property type="match status" value="1"/>
</dbReference>
<evidence type="ECO:0000256" key="2">
    <source>
        <dbReference type="ARBA" id="ARBA00012438"/>
    </source>
</evidence>
<dbReference type="Pfam" id="PF00512">
    <property type="entry name" value="HisKA"/>
    <property type="match status" value="1"/>
</dbReference>
<dbReference type="PRINTS" id="PR00344">
    <property type="entry name" value="BCTRLSENSOR"/>
</dbReference>
<keyword evidence="3" id="KW-0597">Phosphoprotein</keyword>
<gene>
    <name evidence="8" type="ORF">A2431_03510</name>
</gene>
<dbReference type="InterPro" id="IPR050351">
    <property type="entry name" value="BphY/WalK/GraS-like"/>
</dbReference>
<dbReference type="Gene3D" id="3.30.450.40">
    <property type="match status" value="1"/>
</dbReference>
<feature type="domain" description="Histidine kinase" evidence="7">
    <location>
        <begin position="192"/>
        <end position="409"/>
    </location>
</feature>
<dbReference type="InterPro" id="IPR003594">
    <property type="entry name" value="HATPase_dom"/>
</dbReference>
<dbReference type="InterPro" id="IPR029016">
    <property type="entry name" value="GAF-like_dom_sf"/>
</dbReference>
<dbReference type="SMART" id="SM00388">
    <property type="entry name" value="HisKA"/>
    <property type="match status" value="1"/>
</dbReference>
<comment type="catalytic activity">
    <reaction evidence="1">
        <text>ATP + protein L-histidine = ADP + protein N-phospho-L-histidine.</text>
        <dbReference type="EC" id="2.7.13.3"/>
    </reaction>
</comment>
<dbReference type="SUPFAM" id="SSF47384">
    <property type="entry name" value="Homodimeric domain of signal transducing histidine kinase"/>
    <property type="match status" value="1"/>
</dbReference>
<dbReference type="SUPFAM" id="SSF55874">
    <property type="entry name" value="ATPase domain of HSP90 chaperone/DNA topoisomerase II/histidine kinase"/>
    <property type="match status" value="1"/>
</dbReference>
<organism evidence="8 9">
    <name type="scientific">Candidatus Zambryskibacteria bacterium RIFOXYC1_FULL_39_10</name>
    <dbReference type="NCBI Taxonomy" id="1802779"/>
    <lineage>
        <taxon>Bacteria</taxon>
        <taxon>Candidatus Zambryskiibacteriota</taxon>
    </lineage>
</organism>
<dbReference type="Gene3D" id="3.30.565.10">
    <property type="entry name" value="Histidine kinase-like ATPase, C-terminal domain"/>
    <property type="match status" value="1"/>
</dbReference>
<dbReference type="Proteomes" id="UP000177697">
    <property type="component" value="Unassembled WGS sequence"/>
</dbReference>
<dbReference type="EC" id="2.7.13.3" evidence="2"/>
<dbReference type="InterPro" id="IPR004358">
    <property type="entry name" value="Sig_transdc_His_kin-like_C"/>
</dbReference>
<evidence type="ECO:0000313" key="8">
    <source>
        <dbReference type="EMBL" id="OHB14417.1"/>
    </source>
</evidence>
<evidence type="ECO:0000256" key="4">
    <source>
        <dbReference type="ARBA" id="ARBA00022679"/>
    </source>
</evidence>
<dbReference type="InterPro" id="IPR036890">
    <property type="entry name" value="HATPase_C_sf"/>
</dbReference>
<evidence type="ECO:0000256" key="5">
    <source>
        <dbReference type="ARBA" id="ARBA00022777"/>
    </source>
</evidence>
<dbReference type="PROSITE" id="PS50109">
    <property type="entry name" value="HIS_KIN"/>
    <property type="match status" value="1"/>
</dbReference>
<sequence length="410" mass="46845">MIQLVSKKILLLNKTTLDSLVEKDILTMVRNFTETGIQILNADFGFAWWKFHDNEDYRLAYKSPSTPYEPPVPRKKAGNYIARQTKKPFFDSDVRKENYEFEINKYLKSYAIIPIYYNETTYGSLVLCYRKKHVFSEEDKELCTLLGNMTAQAITIRNFTEREYENLKKAEMLKYTWKLLQQEKIKTEFIANAAHELRTPIAIIKGNVDLATKSIFKNAKSPESALRAIDHEIKHLSQIISDLTLITSGTKDLKDQIVHKEINLKPLIQHVVEKSRTISFDKKISILAKKIPDITIWGDEKYLEKMLTNLVRNSVTYGKMGGRTEILVENSKKSVIIKVIDNGIGIAKKDLPHIFERFYMVDKSRGTGGNTGLGLAIVKWATEAHSGKVSVKSTINKGSTFSVTLPLKQT</sequence>